<gene>
    <name evidence="8" type="primary">hflC</name>
    <name evidence="8" type="ORF">E8K88_02245</name>
</gene>
<evidence type="ECO:0000256" key="2">
    <source>
        <dbReference type="ARBA" id="ARBA00007862"/>
    </source>
</evidence>
<dbReference type="GO" id="GO:0016020">
    <property type="term" value="C:membrane"/>
    <property type="evidence" value="ECO:0007669"/>
    <property type="project" value="UniProtKB-SubCell"/>
</dbReference>
<protein>
    <recommendedName>
        <fullName evidence="6">Protein HflC</fullName>
    </recommendedName>
</protein>
<keyword evidence="5" id="KW-0472">Membrane</keyword>
<evidence type="ECO:0000256" key="6">
    <source>
        <dbReference type="PIRNR" id="PIRNR005651"/>
    </source>
</evidence>
<comment type="function">
    <text evidence="6">HflC and HflK could regulate a protease.</text>
</comment>
<dbReference type="OrthoDB" id="9812991at2"/>
<dbReference type="PANTHER" id="PTHR42911:SF1">
    <property type="entry name" value="MODULATOR OF FTSH PROTEASE HFLC"/>
    <property type="match status" value="1"/>
</dbReference>
<reference evidence="8 9" key="1">
    <citation type="submission" date="2019-04" db="EMBL/GenBank/DDBJ databases">
        <title>Lampropedia sp YIM MLB12 draf genome.</title>
        <authorList>
            <person name="Wang Y.-X."/>
        </authorList>
    </citation>
    <scope>NUCLEOTIDE SEQUENCE [LARGE SCALE GENOMIC DNA]</scope>
    <source>
        <strain evidence="8 9">YIM MLB12</strain>
    </source>
</reference>
<keyword evidence="8" id="KW-0645">Protease</keyword>
<comment type="subcellular location">
    <subcellularLocation>
        <location evidence="1">Membrane</location>
        <topology evidence="1">Single-pass membrane protein</topology>
    </subcellularLocation>
</comment>
<dbReference type="NCBIfam" id="TIGR01932">
    <property type="entry name" value="hflC"/>
    <property type="match status" value="1"/>
</dbReference>
<dbReference type="Gene3D" id="3.30.479.30">
    <property type="entry name" value="Band 7 domain"/>
    <property type="match status" value="1"/>
</dbReference>
<keyword evidence="4" id="KW-1133">Transmembrane helix</keyword>
<dbReference type="PANTHER" id="PTHR42911">
    <property type="entry name" value="MODULATOR OF FTSH PROTEASE HFLC"/>
    <property type="match status" value="1"/>
</dbReference>
<evidence type="ECO:0000313" key="9">
    <source>
        <dbReference type="Proteomes" id="UP000306236"/>
    </source>
</evidence>
<dbReference type="InterPro" id="IPR001107">
    <property type="entry name" value="Band_7"/>
</dbReference>
<dbReference type="AlphaFoldDB" id="A0A4S5BTV5"/>
<keyword evidence="8" id="KW-0378">Hydrolase</keyword>
<dbReference type="GO" id="GO:0006508">
    <property type="term" value="P:proteolysis"/>
    <property type="evidence" value="ECO:0007669"/>
    <property type="project" value="UniProtKB-KW"/>
</dbReference>
<evidence type="ECO:0000259" key="7">
    <source>
        <dbReference type="SMART" id="SM00244"/>
    </source>
</evidence>
<dbReference type="EMBL" id="SSWX01000002">
    <property type="protein sequence ID" value="THJ36110.1"/>
    <property type="molecule type" value="Genomic_DNA"/>
</dbReference>
<dbReference type="SMART" id="SM00244">
    <property type="entry name" value="PHB"/>
    <property type="match status" value="1"/>
</dbReference>
<evidence type="ECO:0000256" key="5">
    <source>
        <dbReference type="ARBA" id="ARBA00023136"/>
    </source>
</evidence>
<name>A0A4S5BTV5_9BURK</name>
<dbReference type="GO" id="GO:0008233">
    <property type="term" value="F:peptidase activity"/>
    <property type="evidence" value="ECO:0007669"/>
    <property type="project" value="UniProtKB-KW"/>
</dbReference>
<accession>A0A4S5BTV5</accession>
<feature type="domain" description="Band 7" evidence="7">
    <location>
        <begin position="20"/>
        <end position="206"/>
    </location>
</feature>
<comment type="similarity">
    <text evidence="2 6">Belongs to the band 7/mec-2 family. HflC subfamily.</text>
</comment>
<keyword evidence="3" id="KW-0812">Transmembrane</keyword>
<evidence type="ECO:0000256" key="3">
    <source>
        <dbReference type="ARBA" id="ARBA00022692"/>
    </source>
</evidence>
<evidence type="ECO:0000313" key="8">
    <source>
        <dbReference type="EMBL" id="THJ36110.1"/>
    </source>
</evidence>
<dbReference type="PIRSF" id="PIRSF005651">
    <property type="entry name" value="HflC"/>
    <property type="match status" value="1"/>
</dbReference>
<evidence type="ECO:0000256" key="1">
    <source>
        <dbReference type="ARBA" id="ARBA00004167"/>
    </source>
</evidence>
<dbReference type="Proteomes" id="UP000306236">
    <property type="component" value="Unassembled WGS sequence"/>
</dbReference>
<dbReference type="CDD" id="cd03405">
    <property type="entry name" value="SPFH_HflC"/>
    <property type="match status" value="1"/>
</dbReference>
<comment type="caution">
    <text evidence="8">The sequence shown here is derived from an EMBL/GenBank/DDBJ whole genome shotgun (WGS) entry which is preliminary data.</text>
</comment>
<keyword evidence="9" id="KW-1185">Reference proteome</keyword>
<dbReference type="Pfam" id="PF01145">
    <property type="entry name" value="Band_7"/>
    <property type="match status" value="1"/>
</dbReference>
<dbReference type="InterPro" id="IPR010200">
    <property type="entry name" value="HflC"/>
</dbReference>
<dbReference type="InterPro" id="IPR036013">
    <property type="entry name" value="Band_7/SPFH_dom_sf"/>
</dbReference>
<dbReference type="SUPFAM" id="SSF117892">
    <property type="entry name" value="Band 7/SPFH domain"/>
    <property type="match status" value="1"/>
</dbReference>
<proteinExistence type="inferred from homology"/>
<organism evidence="8 9">
    <name type="scientific">Lampropedia aestuarii</name>
    <dbReference type="NCBI Taxonomy" id="2562762"/>
    <lineage>
        <taxon>Bacteria</taxon>
        <taxon>Pseudomonadati</taxon>
        <taxon>Pseudomonadota</taxon>
        <taxon>Betaproteobacteria</taxon>
        <taxon>Burkholderiales</taxon>
        <taxon>Comamonadaceae</taxon>
        <taxon>Lampropedia</taxon>
    </lineage>
</organism>
<evidence type="ECO:0000256" key="4">
    <source>
        <dbReference type="ARBA" id="ARBA00022989"/>
    </source>
</evidence>
<dbReference type="RefSeq" id="WP_136405016.1">
    <property type="nucleotide sequence ID" value="NZ_SSWX01000002.1"/>
</dbReference>
<sequence length="317" mass="35806">MNRIGFWLVSLLVVLAVASSLLFVVNERQYGVVYQLSEIRRVVKEPGLHVKWLPAPFQTVDYLDKRLLTLESNSTEPSLTAEKQWVVIDWYVRWRIADPEAYIRNVGRSEADGAAQLSRVVRSAFQEEVNRRTVRQLLSEQRQELMDAVLKQVSQSVGGSTRIQESPEGEVVSQVVGSSWGIEIADVRITRVDYSKDITESVFNRMKAERAREAERLRAEGLAEGEQIRANAERQATMTRAEAYKKAQETRAIGDSAATKTFAEAYGKNPEFAQFYRSLQAYRNSFGQPGDVMVLNPSDSDFFKAMRSDKLSSPAAN</sequence>